<name>A0A8K9X2L2_ONCMY</name>
<keyword evidence="1" id="KW-0812">Transmembrane</keyword>
<evidence type="ECO:0000256" key="1">
    <source>
        <dbReference type="SAM" id="Phobius"/>
    </source>
</evidence>
<protein>
    <submittedName>
        <fullName evidence="2">Uncharacterized protein</fullName>
    </submittedName>
</protein>
<dbReference type="GeneTree" id="ENSGT01060000252915"/>
<keyword evidence="3" id="KW-1185">Reference proteome</keyword>
<dbReference type="Proteomes" id="UP000694395">
    <property type="component" value="Chromosome 13"/>
</dbReference>
<dbReference type="Ensembl" id="ENSOMYT00000138840.1">
    <property type="protein sequence ID" value="ENSOMYP00000126764.1"/>
    <property type="gene ID" value="ENSOMYG00000049973.1"/>
</dbReference>
<dbReference type="AlphaFoldDB" id="A0A8K9X2L2"/>
<feature type="transmembrane region" description="Helical" evidence="1">
    <location>
        <begin position="41"/>
        <end position="60"/>
    </location>
</feature>
<evidence type="ECO:0000313" key="3">
    <source>
        <dbReference type="Proteomes" id="UP000694395"/>
    </source>
</evidence>
<proteinExistence type="predicted"/>
<reference evidence="2" key="1">
    <citation type="submission" date="2020-07" db="EMBL/GenBank/DDBJ databases">
        <title>A long reads based de novo assembly of the rainbow trout Arlee double haploid line genome.</title>
        <authorList>
            <person name="Gao G."/>
            <person name="Palti Y."/>
        </authorList>
    </citation>
    <scope>NUCLEOTIDE SEQUENCE [LARGE SCALE GENOMIC DNA]</scope>
</reference>
<reference evidence="2" key="2">
    <citation type="submission" date="2025-08" db="UniProtKB">
        <authorList>
            <consortium name="Ensembl"/>
        </authorList>
    </citation>
    <scope>IDENTIFICATION</scope>
</reference>
<organism evidence="2 3">
    <name type="scientific">Oncorhynchus mykiss</name>
    <name type="common">Rainbow trout</name>
    <name type="synonym">Salmo gairdneri</name>
    <dbReference type="NCBI Taxonomy" id="8022"/>
    <lineage>
        <taxon>Eukaryota</taxon>
        <taxon>Metazoa</taxon>
        <taxon>Chordata</taxon>
        <taxon>Craniata</taxon>
        <taxon>Vertebrata</taxon>
        <taxon>Euteleostomi</taxon>
        <taxon>Actinopterygii</taxon>
        <taxon>Neopterygii</taxon>
        <taxon>Teleostei</taxon>
        <taxon>Protacanthopterygii</taxon>
        <taxon>Salmoniformes</taxon>
        <taxon>Salmonidae</taxon>
        <taxon>Salmoninae</taxon>
        <taxon>Oncorhynchus</taxon>
    </lineage>
</organism>
<reference evidence="2" key="3">
    <citation type="submission" date="2025-09" db="UniProtKB">
        <authorList>
            <consortium name="Ensembl"/>
        </authorList>
    </citation>
    <scope>IDENTIFICATION</scope>
</reference>
<evidence type="ECO:0000313" key="2">
    <source>
        <dbReference type="Ensembl" id="ENSOMYP00000126764.1"/>
    </source>
</evidence>
<keyword evidence="1" id="KW-1133">Transmembrane helix</keyword>
<sequence>TNWTIFLSCVHSQILTESGPVVKKPGESHKLTCTKLTHYKYFTTICIDIPSALILIIFILQI</sequence>
<keyword evidence="1" id="KW-0472">Membrane</keyword>
<accession>A0A8K9X2L2</accession>